<evidence type="ECO:0000313" key="1">
    <source>
        <dbReference type="EMBL" id="KKK98614.1"/>
    </source>
</evidence>
<name>A0A0F9C885_9ZZZZ</name>
<feature type="non-terminal residue" evidence="1">
    <location>
        <position position="1"/>
    </location>
</feature>
<proteinExistence type="predicted"/>
<comment type="caution">
    <text evidence="1">The sequence shown here is derived from an EMBL/GenBank/DDBJ whole genome shotgun (WGS) entry which is preliminary data.</text>
</comment>
<dbReference type="AlphaFoldDB" id="A0A0F9C885"/>
<dbReference type="Gene3D" id="3.40.50.740">
    <property type="match status" value="1"/>
</dbReference>
<accession>A0A0F9C885</accession>
<protein>
    <submittedName>
        <fullName evidence="1">Uncharacterized protein</fullName>
    </submittedName>
</protein>
<dbReference type="EMBL" id="LAZR01045548">
    <property type="protein sequence ID" value="KKK98614.1"/>
    <property type="molecule type" value="Genomic_DNA"/>
</dbReference>
<organism evidence="1">
    <name type="scientific">marine sediment metagenome</name>
    <dbReference type="NCBI Taxonomy" id="412755"/>
    <lineage>
        <taxon>unclassified sequences</taxon>
        <taxon>metagenomes</taxon>
        <taxon>ecological metagenomes</taxon>
    </lineage>
</organism>
<reference evidence="1" key="1">
    <citation type="journal article" date="2015" name="Nature">
        <title>Complex archaea that bridge the gap between prokaryotes and eukaryotes.</title>
        <authorList>
            <person name="Spang A."/>
            <person name="Saw J.H."/>
            <person name="Jorgensen S.L."/>
            <person name="Zaremba-Niedzwiedzka K."/>
            <person name="Martijn J."/>
            <person name="Lind A.E."/>
            <person name="van Eijk R."/>
            <person name="Schleper C."/>
            <person name="Guy L."/>
            <person name="Ettema T.J."/>
        </authorList>
    </citation>
    <scope>NUCLEOTIDE SEQUENCE</scope>
</reference>
<dbReference type="SUPFAM" id="SSF53706">
    <property type="entry name" value="Formate dehydrogenase/DMSO reductase, domains 1-3"/>
    <property type="match status" value="1"/>
</dbReference>
<sequence>ELHYMGFIAAGVKAIDPVGECRDEKEIAAGLIKRLGYKPPIPLSSVEEYNDFRLSPLGITFTELKEKGCVRLGKMEYRKWHYFKS</sequence>
<gene>
    <name evidence="1" type="ORF">LCGC14_2640980</name>
</gene>